<dbReference type="GO" id="GO:0005634">
    <property type="term" value="C:nucleus"/>
    <property type="evidence" value="ECO:0007669"/>
    <property type="project" value="UniProtKB-SubCell"/>
</dbReference>
<dbReference type="PROSITE" id="PS51592">
    <property type="entry name" value="SAM_MTA70L_2"/>
    <property type="match status" value="1"/>
</dbReference>
<dbReference type="InterPro" id="IPR007757">
    <property type="entry name" value="MT-A70-like"/>
</dbReference>
<proteinExistence type="inferred from homology"/>
<dbReference type="GO" id="GO:0036396">
    <property type="term" value="C:RNA N6-methyladenosine methyltransferase complex"/>
    <property type="evidence" value="ECO:0007669"/>
    <property type="project" value="TreeGrafter"/>
</dbReference>
<evidence type="ECO:0000313" key="5">
    <source>
        <dbReference type="Proteomes" id="UP000242525"/>
    </source>
</evidence>
<dbReference type="EMBL" id="CCBN010000021">
    <property type="protein sequence ID" value="CDO57437.1"/>
    <property type="molecule type" value="Genomic_DNA"/>
</dbReference>
<dbReference type="AlphaFoldDB" id="A0A0J9XK62"/>
<gene>
    <name evidence="4" type="ORF">BN980_GECA21s01231g</name>
</gene>
<comment type="caution">
    <text evidence="4">The sequence shown here is derived from an EMBL/GenBank/DDBJ whole genome shotgun (WGS) entry which is preliminary data.</text>
</comment>
<dbReference type="OrthoDB" id="14833at2759"/>
<dbReference type="STRING" id="1173061.A0A0J9XK62"/>
<name>A0A0J9XK62_GEOCN</name>
<keyword evidence="2" id="KW-0539">Nucleus</keyword>
<reference evidence="4" key="1">
    <citation type="submission" date="2014-03" db="EMBL/GenBank/DDBJ databases">
        <authorList>
            <person name="Casaregola S."/>
        </authorList>
    </citation>
    <scope>NUCLEOTIDE SEQUENCE [LARGE SCALE GENOMIC DNA]</scope>
    <source>
        <strain evidence="4">CLIB 918</strain>
    </source>
</reference>
<evidence type="ECO:0000256" key="3">
    <source>
        <dbReference type="PROSITE-ProRule" id="PRU00489"/>
    </source>
</evidence>
<protein>
    <submittedName>
        <fullName evidence="4">Similar to Saccharomyces cerevisiae YCL055W KAR4 Transcription factor required for gene regulation in response to pheromones</fullName>
    </submittedName>
</protein>
<organism evidence="4 5">
    <name type="scientific">Geotrichum candidum</name>
    <name type="common">Oospora lactis</name>
    <name type="synonym">Dipodascus geotrichum</name>
    <dbReference type="NCBI Taxonomy" id="1173061"/>
    <lineage>
        <taxon>Eukaryota</taxon>
        <taxon>Fungi</taxon>
        <taxon>Dikarya</taxon>
        <taxon>Ascomycota</taxon>
        <taxon>Saccharomycotina</taxon>
        <taxon>Dipodascomycetes</taxon>
        <taxon>Dipodascales</taxon>
        <taxon>Dipodascaceae</taxon>
        <taxon>Geotrichum</taxon>
    </lineage>
</organism>
<dbReference type="PANTHER" id="PTHR13107">
    <property type="entry name" value="N6-ADENOSINE-METHYLTRANSFERASE NON-CATALYTIC SUBUNIT"/>
    <property type="match status" value="1"/>
</dbReference>
<evidence type="ECO:0000313" key="4">
    <source>
        <dbReference type="EMBL" id="CDO57437.1"/>
    </source>
</evidence>
<comment type="similarity">
    <text evidence="3">Belongs to the MT-A70-like family.</text>
</comment>
<accession>A0A0J9XK62</accession>
<dbReference type="Pfam" id="PF05063">
    <property type="entry name" value="MT-A70"/>
    <property type="match status" value="1"/>
</dbReference>
<dbReference type="Proteomes" id="UP000242525">
    <property type="component" value="Unassembled WGS sequence"/>
</dbReference>
<dbReference type="PROSITE" id="PS51143">
    <property type="entry name" value="MT_A70"/>
    <property type="match status" value="1"/>
</dbReference>
<evidence type="ECO:0000256" key="1">
    <source>
        <dbReference type="ARBA" id="ARBA00004123"/>
    </source>
</evidence>
<comment type="subcellular location">
    <subcellularLocation>
        <location evidence="1">Nucleus</location>
    </subcellularLocation>
</comment>
<dbReference type="PANTHER" id="PTHR13107:SF0">
    <property type="entry name" value="N6-ADENOSINE-METHYLTRANSFERASE NON-CATALYTIC SUBUNIT"/>
    <property type="match status" value="1"/>
</dbReference>
<dbReference type="GO" id="GO:0003729">
    <property type="term" value="F:mRNA binding"/>
    <property type="evidence" value="ECO:0007669"/>
    <property type="project" value="TreeGrafter"/>
</dbReference>
<dbReference type="InterPro" id="IPR045123">
    <property type="entry name" value="METTL14-like"/>
</dbReference>
<sequence>MDLNDQEELSTNFGNDYSDHFLRTGVLPQAHIQNAANPLVGYPRLQKLHELKKAHTRKHACKPFMATTSLESLPLKLHDWASNNVQFDVVLVGGCFEETPSQDYLSSLPVGALTPRPSIALVWVPSFALETAKQALGSWGFRRSEDIVFLTASKSSCFYPPQSDADFIEKSSWHCLLGLKGTLRRSEDIDLINCNIDTDTVLESPTDCPNVIPDNIYKVIENFSLMSRRLHILPGTTRNSSAPSLPTRSRPGWVIVGPDCLVNNFNIDDYVREVKIVGTRVPIDPEIDSLRPKTPPRAKRNDK</sequence>
<evidence type="ECO:0000256" key="2">
    <source>
        <dbReference type="ARBA" id="ARBA00023242"/>
    </source>
</evidence>
<keyword evidence="5" id="KW-1185">Reference proteome</keyword>